<evidence type="ECO:0000313" key="3">
    <source>
        <dbReference type="Proteomes" id="UP001500909"/>
    </source>
</evidence>
<comment type="caution">
    <text evidence="2">The sequence shown here is derived from an EMBL/GenBank/DDBJ whole genome shotgun (WGS) entry which is preliminary data.</text>
</comment>
<feature type="region of interest" description="Disordered" evidence="1">
    <location>
        <begin position="75"/>
        <end position="117"/>
    </location>
</feature>
<evidence type="ECO:0000313" key="2">
    <source>
        <dbReference type="EMBL" id="GAA0463422.1"/>
    </source>
</evidence>
<gene>
    <name evidence="2" type="ORF">GCM10010361_29130</name>
</gene>
<protein>
    <submittedName>
        <fullName evidence="2">Uncharacterized protein</fullName>
    </submittedName>
</protein>
<accession>A0ABP3JWI8</accession>
<proteinExistence type="predicted"/>
<evidence type="ECO:0000256" key="1">
    <source>
        <dbReference type="SAM" id="MobiDB-lite"/>
    </source>
</evidence>
<organism evidence="2 3">
    <name type="scientific">Streptomyces olivaceiscleroticus</name>
    <dbReference type="NCBI Taxonomy" id="68245"/>
    <lineage>
        <taxon>Bacteria</taxon>
        <taxon>Bacillati</taxon>
        <taxon>Actinomycetota</taxon>
        <taxon>Actinomycetes</taxon>
        <taxon>Kitasatosporales</taxon>
        <taxon>Streptomycetaceae</taxon>
        <taxon>Streptomyces</taxon>
    </lineage>
</organism>
<dbReference type="EMBL" id="BAAABY010000023">
    <property type="protein sequence ID" value="GAA0463422.1"/>
    <property type="molecule type" value="Genomic_DNA"/>
</dbReference>
<sequence length="204" mass="22032">MVKSRIPAFLSLIPMSSPDSPAPSTAILGILKTSVMPDSEAPFVASLKQLDRQHPGSRKAQTDSALTRTYRYVHAGGKGGERTPEPPTRASSSLSLRAHSRATVTGPSHSAAGEPDRWGNSVSGRLRGGPEVIAIAFSLLPVMAVLLYTMDRIEDWLRDGSPRVRHARGEHLHLRLVHSVGAAATRRHAGRRRAGVRMRNTDVA</sequence>
<name>A0ABP3JWI8_9ACTN</name>
<keyword evidence="3" id="KW-1185">Reference proteome</keyword>
<dbReference type="Proteomes" id="UP001500909">
    <property type="component" value="Unassembled WGS sequence"/>
</dbReference>
<reference evidence="3" key="1">
    <citation type="journal article" date="2019" name="Int. J. Syst. Evol. Microbiol.">
        <title>The Global Catalogue of Microorganisms (GCM) 10K type strain sequencing project: providing services to taxonomists for standard genome sequencing and annotation.</title>
        <authorList>
            <consortium name="The Broad Institute Genomics Platform"/>
            <consortium name="The Broad Institute Genome Sequencing Center for Infectious Disease"/>
            <person name="Wu L."/>
            <person name="Ma J."/>
        </authorList>
    </citation>
    <scope>NUCLEOTIDE SEQUENCE [LARGE SCALE GENOMIC DNA]</scope>
    <source>
        <strain evidence="3">JCM 4805</strain>
    </source>
</reference>
<feature type="region of interest" description="Disordered" evidence="1">
    <location>
        <begin position="183"/>
        <end position="204"/>
    </location>
</feature>
<feature type="compositionally biased region" description="Basic residues" evidence="1">
    <location>
        <begin position="185"/>
        <end position="196"/>
    </location>
</feature>